<gene>
    <name evidence="1" type="ORF">BJ138DRAFT_1017970</name>
</gene>
<organism evidence="1 2">
    <name type="scientific">Hygrophoropsis aurantiaca</name>
    <dbReference type="NCBI Taxonomy" id="72124"/>
    <lineage>
        <taxon>Eukaryota</taxon>
        <taxon>Fungi</taxon>
        <taxon>Dikarya</taxon>
        <taxon>Basidiomycota</taxon>
        <taxon>Agaricomycotina</taxon>
        <taxon>Agaricomycetes</taxon>
        <taxon>Agaricomycetidae</taxon>
        <taxon>Boletales</taxon>
        <taxon>Coniophorineae</taxon>
        <taxon>Hygrophoropsidaceae</taxon>
        <taxon>Hygrophoropsis</taxon>
    </lineage>
</organism>
<name>A0ACB7ZVS2_9AGAM</name>
<evidence type="ECO:0000313" key="2">
    <source>
        <dbReference type="Proteomes" id="UP000790377"/>
    </source>
</evidence>
<evidence type="ECO:0000313" key="1">
    <source>
        <dbReference type="EMBL" id="KAH7905259.1"/>
    </source>
</evidence>
<dbReference type="EMBL" id="MU268234">
    <property type="protein sequence ID" value="KAH7905259.1"/>
    <property type="molecule type" value="Genomic_DNA"/>
</dbReference>
<sequence>TSSMKPYVKAHTLTGGHSDSINCLAFSPCGLYLASGSDDHALIIWRVSDGSHLYSLSFGGAVNALLWHPSQEGVIICGCQDGLVFRAKDFNLTQFSGRRVKLDFQGPVHCLDFDKSTNRLAVGIGCAVCASTEKSNGEYDGWVEFPDPNDPASSNSIADDSSIRPRTVHFYDHGRLLIVTYLSHGVIAWDVDKVVQLWCIRPPSEAPQLWTHPVLRGSSSLCAQMDMLVVHNLYAGVHMYRLGRQKVVRAFTCEPKLLRRHILSVSFIHNGDAVVTGAEAGDVRIWQAQCGNLFQVLEHGDDLIQAVAAFQNSSRYIATGSALKGPQTYIKIWRAPAGACHFCQTSTQIDRLLKIQRRLCNPGPSQAK</sequence>
<proteinExistence type="predicted"/>
<comment type="caution">
    <text evidence="1">The sequence shown here is derived from an EMBL/GenBank/DDBJ whole genome shotgun (WGS) entry which is preliminary data.</text>
</comment>
<dbReference type="Proteomes" id="UP000790377">
    <property type="component" value="Unassembled WGS sequence"/>
</dbReference>
<reference evidence="1" key="1">
    <citation type="journal article" date="2021" name="New Phytol.">
        <title>Evolutionary innovations through gain and loss of genes in the ectomycorrhizal Boletales.</title>
        <authorList>
            <person name="Wu G."/>
            <person name="Miyauchi S."/>
            <person name="Morin E."/>
            <person name="Kuo A."/>
            <person name="Drula E."/>
            <person name="Varga T."/>
            <person name="Kohler A."/>
            <person name="Feng B."/>
            <person name="Cao Y."/>
            <person name="Lipzen A."/>
            <person name="Daum C."/>
            <person name="Hundley H."/>
            <person name="Pangilinan J."/>
            <person name="Johnson J."/>
            <person name="Barry K."/>
            <person name="LaButti K."/>
            <person name="Ng V."/>
            <person name="Ahrendt S."/>
            <person name="Min B."/>
            <person name="Choi I.G."/>
            <person name="Park H."/>
            <person name="Plett J.M."/>
            <person name="Magnuson J."/>
            <person name="Spatafora J.W."/>
            <person name="Nagy L.G."/>
            <person name="Henrissat B."/>
            <person name="Grigoriev I.V."/>
            <person name="Yang Z.L."/>
            <person name="Xu J."/>
            <person name="Martin F.M."/>
        </authorList>
    </citation>
    <scope>NUCLEOTIDE SEQUENCE</scope>
    <source>
        <strain evidence="1">ATCC 28755</strain>
    </source>
</reference>
<keyword evidence="2" id="KW-1185">Reference proteome</keyword>
<accession>A0ACB7ZVS2</accession>
<protein>
    <submittedName>
        <fullName evidence="1">WD40-repeat-containing domain protein</fullName>
    </submittedName>
</protein>
<feature type="non-terminal residue" evidence="1">
    <location>
        <position position="1"/>
    </location>
</feature>